<gene>
    <name evidence="9" type="ORF">CAG99_18530</name>
</gene>
<feature type="transmembrane region" description="Helical" evidence="7">
    <location>
        <begin position="59"/>
        <end position="84"/>
    </location>
</feature>
<sequence length="284" mass="31327">MLLLAAPGIVYFLVFHYAALFGNVIAFKDFVPFQGVWESPWVGFDNFERMFQDQAFWQAAWNTVAIAGLQLIFFFPLPLALALLLHSLARGRIRALVQSVVYLPHFLSWVIVVALFQQMLGPTGVFGGDVAFVADVLSNPDAFKPLMVAQIIWKDCGWGTIIFLAALSQVNNDLYESAALDGAGPWRRFWHVTLPALRPVVILLLIMRLGDILTVGFEQILLQRDAVGPEAGEVLDTFVYFHGVLGADWGYSAAAGLFKGVVGAVLVFAANRIAHRLGEQGVYK</sequence>
<dbReference type="GO" id="GO:0055085">
    <property type="term" value="P:transmembrane transport"/>
    <property type="evidence" value="ECO:0007669"/>
    <property type="project" value="InterPro"/>
</dbReference>
<feature type="transmembrane region" description="Helical" evidence="7">
    <location>
        <begin position="189"/>
        <end position="207"/>
    </location>
</feature>
<keyword evidence="9" id="KW-0547">Nucleotide-binding</keyword>
<evidence type="ECO:0000256" key="4">
    <source>
        <dbReference type="ARBA" id="ARBA00022692"/>
    </source>
</evidence>
<evidence type="ECO:0000313" key="9">
    <source>
        <dbReference type="EMBL" id="ARQ72465.1"/>
    </source>
</evidence>
<keyword evidence="3" id="KW-1003">Cell membrane</keyword>
<dbReference type="PANTHER" id="PTHR43227:SF11">
    <property type="entry name" value="BLL4140 PROTEIN"/>
    <property type="match status" value="1"/>
</dbReference>
<protein>
    <submittedName>
        <fullName evidence="9">Polysaccharide ABC transporter ATP-binding protein</fullName>
    </submittedName>
</protein>
<dbReference type="Pfam" id="PF00528">
    <property type="entry name" value="BPD_transp_1"/>
    <property type="match status" value="1"/>
</dbReference>
<dbReference type="KEGG" id="smao:CAG99_18530"/>
<keyword evidence="10" id="KW-1185">Reference proteome</keyword>
<feature type="transmembrane region" description="Helical" evidence="7">
    <location>
        <begin position="147"/>
        <end position="168"/>
    </location>
</feature>
<dbReference type="InterPro" id="IPR035906">
    <property type="entry name" value="MetI-like_sf"/>
</dbReference>
<dbReference type="Proteomes" id="UP000194218">
    <property type="component" value="Chromosome"/>
</dbReference>
<comment type="subcellular location">
    <subcellularLocation>
        <location evidence="1 7">Cell membrane</location>
        <topology evidence="1 7">Multi-pass membrane protein</topology>
    </subcellularLocation>
</comment>
<proteinExistence type="inferred from homology"/>
<dbReference type="SUPFAM" id="SSF161098">
    <property type="entry name" value="MetI-like"/>
    <property type="match status" value="1"/>
</dbReference>
<keyword evidence="2 7" id="KW-0813">Transport</keyword>
<dbReference type="InterPro" id="IPR050809">
    <property type="entry name" value="UgpAE/MalFG_permease"/>
</dbReference>
<dbReference type="GO" id="GO:0005524">
    <property type="term" value="F:ATP binding"/>
    <property type="evidence" value="ECO:0007669"/>
    <property type="project" value="UniProtKB-KW"/>
</dbReference>
<dbReference type="GO" id="GO:0005886">
    <property type="term" value="C:plasma membrane"/>
    <property type="evidence" value="ECO:0007669"/>
    <property type="project" value="UniProtKB-SubCell"/>
</dbReference>
<evidence type="ECO:0000256" key="6">
    <source>
        <dbReference type="ARBA" id="ARBA00023136"/>
    </source>
</evidence>
<dbReference type="AlphaFoldDB" id="A0A1W7D648"/>
<feature type="transmembrane region" description="Helical" evidence="7">
    <location>
        <begin position="249"/>
        <end position="270"/>
    </location>
</feature>
<dbReference type="OrthoDB" id="9785836at2"/>
<organism evidence="9 10">
    <name type="scientific">Streptomyces marincola</name>
    <dbReference type="NCBI Taxonomy" id="2878388"/>
    <lineage>
        <taxon>Bacteria</taxon>
        <taxon>Bacillati</taxon>
        <taxon>Actinomycetota</taxon>
        <taxon>Actinomycetes</taxon>
        <taxon>Kitasatosporales</taxon>
        <taxon>Streptomycetaceae</taxon>
        <taxon>Streptomyces</taxon>
    </lineage>
</organism>
<evidence type="ECO:0000259" key="8">
    <source>
        <dbReference type="PROSITE" id="PS50928"/>
    </source>
</evidence>
<dbReference type="CDD" id="cd06261">
    <property type="entry name" value="TM_PBP2"/>
    <property type="match status" value="1"/>
</dbReference>
<dbReference type="EMBL" id="CP021121">
    <property type="protein sequence ID" value="ARQ72465.1"/>
    <property type="molecule type" value="Genomic_DNA"/>
</dbReference>
<keyword evidence="9" id="KW-0067">ATP-binding</keyword>
<reference evidence="9 10" key="1">
    <citation type="submission" date="2017-05" db="EMBL/GenBank/DDBJ databases">
        <title>Complete genome sequence of Streptomyces sp. SCSIO 03032 revealed the diverse biosynthetic pathways for its bioactive secondary metabolites.</title>
        <authorList>
            <person name="Ma L."/>
            <person name="Zhu Y."/>
            <person name="Zhang W."/>
            <person name="Zhang G."/>
            <person name="Tian X."/>
            <person name="Zhang S."/>
            <person name="Zhang C."/>
        </authorList>
    </citation>
    <scope>NUCLEOTIDE SEQUENCE [LARGE SCALE GENOMIC DNA]</scope>
    <source>
        <strain evidence="9 10">SCSIO 03032</strain>
    </source>
</reference>
<dbReference type="Gene3D" id="1.10.3720.10">
    <property type="entry name" value="MetI-like"/>
    <property type="match status" value="1"/>
</dbReference>
<keyword evidence="6 7" id="KW-0472">Membrane</keyword>
<accession>A0A1W7D648</accession>
<feature type="transmembrane region" description="Helical" evidence="7">
    <location>
        <begin position="96"/>
        <end position="116"/>
    </location>
</feature>
<evidence type="ECO:0000256" key="2">
    <source>
        <dbReference type="ARBA" id="ARBA00022448"/>
    </source>
</evidence>
<evidence type="ECO:0000256" key="7">
    <source>
        <dbReference type="RuleBase" id="RU363032"/>
    </source>
</evidence>
<dbReference type="PROSITE" id="PS50928">
    <property type="entry name" value="ABC_TM1"/>
    <property type="match status" value="1"/>
</dbReference>
<feature type="domain" description="ABC transmembrane type-1" evidence="8">
    <location>
        <begin position="60"/>
        <end position="270"/>
    </location>
</feature>
<evidence type="ECO:0000313" key="10">
    <source>
        <dbReference type="Proteomes" id="UP000194218"/>
    </source>
</evidence>
<evidence type="ECO:0000256" key="3">
    <source>
        <dbReference type="ARBA" id="ARBA00022475"/>
    </source>
</evidence>
<comment type="similarity">
    <text evidence="7">Belongs to the binding-protein-dependent transport system permease family.</text>
</comment>
<dbReference type="InterPro" id="IPR000515">
    <property type="entry name" value="MetI-like"/>
</dbReference>
<evidence type="ECO:0000256" key="5">
    <source>
        <dbReference type="ARBA" id="ARBA00022989"/>
    </source>
</evidence>
<dbReference type="PANTHER" id="PTHR43227">
    <property type="entry name" value="BLL4140 PROTEIN"/>
    <property type="match status" value="1"/>
</dbReference>
<evidence type="ECO:0000256" key="1">
    <source>
        <dbReference type="ARBA" id="ARBA00004651"/>
    </source>
</evidence>
<keyword evidence="5 7" id="KW-1133">Transmembrane helix</keyword>
<name>A0A1W7D648_9ACTN</name>
<keyword evidence="4 7" id="KW-0812">Transmembrane</keyword>